<evidence type="ECO:0000313" key="11">
    <source>
        <dbReference type="Proteomes" id="UP000288943"/>
    </source>
</evidence>
<feature type="transmembrane region" description="Helical" evidence="7">
    <location>
        <begin position="37"/>
        <end position="61"/>
    </location>
</feature>
<reference evidence="10 11" key="1">
    <citation type="submission" date="2018-01" db="EMBL/GenBank/DDBJ databases">
        <title>The whole genome sequencing and assembly of Paenibacillus chitinolyticus KCCM 41400 strain.</title>
        <authorList>
            <person name="Kim J.-Y."/>
            <person name="Park M.-K."/>
            <person name="Lee Y.-J."/>
            <person name="Yi H."/>
            <person name="Bahn Y.-S."/>
            <person name="Kim J.F."/>
            <person name="Lee D.-W."/>
        </authorList>
    </citation>
    <scope>NUCLEOTIDE SEQUENCE [LARGE SCALE GENOMIC DNA]</scope>
    <source>
        <strain evidence="10 11">KCCM 41400</strain>
    </source>
</reference>
<dbReference type="SUPFAM" id="SSF161098">
    <property type="entry name" value="MetI-like"/>
    <property type="match status" value="1"/>
</dbReference>
<feature type="region of interest" description="Disordered" evidence="8">
    <location>
        <begin position="1"/>
        <end position="21"/>
    </location>
</feature>
<evidence type="ECO:0000256" key="7">
    <source>
        <dbReference type="RuleBase" id="RU363032"/>
    </source>
</evidence>
<dbReference type="Pfam" id="PF00528">
    <property type="entry name" value="BPD_transp_1"/>
    <property type="match status" value="1"/>
</dbReference>
<dbReference type="OrthoDB" id="9771544at2"/>
<sequence>MTSTTAGTAAPEASRRGGTERPASARRRLLARGPLTLDFWLNALMFLVALVWIVPLVWMLWTAFRPKDSVINPTLSWDFTLEHFQHVWSAAPFGLYYGNTLLITGGILVVQLLTVTMAAFAFARLNFKGKEFVFMLFLVQIMIPADVLVFPNYNVLKELSLLDTKLGIMLPYFASAFGIFLLRQMFKTIPPELDEAAVMEGCTKWQILWRIYVPLARPSYVAFALVSVSYHWNNFLWPLIVTNSVENRPLTVGLAIFAQSFETGAQWAEVSAATLIVIAPLLAGFLLFQRQFMNSFMQSGIK</sequence>
<dbReference type="Gene3D" id="1.10.3720.10">
    <property type="entry name" value="MetI-like"/>
    <property type="match status" value="1"/>
</dbReference>
<evidence type="ECO:0000256" key="8">
    <source>
        <dbReference type="SAM" id="MobiDB-lite"/>
    </source>
</evidence>
<accession>A0A410X2F3</accession>
<feature type="transmembrane region" description="Helical" evidence="7">
    <location>
        <begin position="96"/>
        <end position="120"/>
    </location>
</feature>
<dbReference type="InterPro" id="IPR000515">
    <property type="entry name" value="MetI-like"/>
</dbReference>
<keyword evidence="6 7" id="KW-0472">Membrane</keyword>
<evidence type="ECO:0000256" key="5">
    <source>
        <dbReference type="ARBA" id="ARBA00022989"/>
    </source>
</evidence>
<dbReference type="GO" id="GO:0005886">
    <property type="term" value="C:plasma membrane"/>
    <property type="evidence" value="ECO:0007669"/>
    <property type="project" value="UniProtKB-SubCell"/>
</dbReference>
<dbReference type="EMBL" id="CP026520">
    <property type="protein sequence ID" value="QAV20793.1"/>
    <property type="molecule type" value="Genomic_DNA"/>
</dbReference>
<evidence type="ECO:0000256" key="6">
    <source>
        <dbReference type="ARBA" id="ARBA00023136"/>
    </source>
</evidence>
<feature type="transmembrane region" description="Helical" evidence="7">
    <location>
        <begin position="270"/>
        <end position="288"/>
    </location>
</feature>
<keyword evidence="3" id="KW-1003">Cell membrane</keyword>
<gene>
    <name evidence="10" type="ORF">PC41400_25160</name>
</gene>
<protein>
    <submittedName>
        <fullName evidence="10">Carbohydrate ABC transporter permease</fullName>
    </submittedName>
</protein>
<dbReference type="KEGG" id="pchi:PC41400_25160"/>
<evidence type="ECO:0000256" key="3">
    <source>
        <dbReference type="ARBA" id="ARBA00022475"/>
    </source>
</evidence>
<dbReference type="PROSITE" id="PS50928">
    <property type="entry name" value="ABC_TM1"/>
    <property type="match status" value="1"/>
</dbReference>
<dbReference type="AlphaFoldDB" id="A0A410X2F3"/>
<evidence type="ECO:0000259" key="9">
    <source>
        <dbReference type="PROSITE" id="PS50928"/>
    </source>
</evidence>
<feature type="transmembrane region" description="Helical" evidence="7">
    <location>
        <begin position="207"/>
        <end position="232"/>
    </location>
</feature>
<dbReference type="CDD" id="cd06261">
    <property type="entry name" value="TM_PBP2"/>
    <property type="match status" value="1"/>
</dbReference>
<dbReference type="RefSeq" id="WP_042233319.1">
    <property type="nucleotide sequence ID" value="NZ_CP026520.1"/>
</dbReference>
<feature type="transmembrane region" description="Helical" evidence="7">
    <location>
        <begin position="132"/>
        <end position="154"/>
    </location>
</feature>
<feature type="domain" description="ABC transmembrane type-1" evidence="9">
    <location>
        <begin position="97"/>
        <end position="288"/>
    </location>
</feature>
<feature type="transmembrane region" description="Helical" evidence="7">
    <location>
        <begin position="166"/>
        <end position="186"/>
    </location>
</feature>
<keyword evidence="2 7" id="KW-0813">Transport</keyword>
<keyword evidence="4 7" id="KW-0812">Transmembrane</keyword>
<comment type="subcellular location">
    <subcellularLocation>
        <location evidence="1 7">Cell membrane</location>
        <topology evidence="1 7">Multi-pass membrane protein</topology>
    </subcellularLocation>
</comment>
<name>A0A410X2F3_9BACL</name>
<organism evidence="10 11">
    <name type="scientific">Paenibacillus chitinolyticus</name>
    <dbReference type="NCBI Taxonomy" id="79263"/>
    <lineage>
        <taxon>Bacteria</taxon>
        <taxon>Bacillati</taxon>
        <taxon>Bacillota</taxon>
        <taxon>Bacilli</taxon>
        <taxon>Bacillales</taxon>
        <taxon>Paenibacillaceae</taxon>
        <taxon>Paenibacillus</taxon>
    </lineage>
</organism>
<keyword evidence="5 7" id="KW-1133">Transmembrane helix</keyword>
<evidence type="ECO:0000256" key="1">
    <source>
        <dbReference type="ARBA" id="ARBA00004651"/>
    </source>
</evidence>
<dbReference type="GeneID" id="95378084"/>
<evidence type="ECO:0000256" key="4">
    <source>
        <dbReference type="ARBA" id="ARBA00022692"/>
    </source>
</evidence>
<evidence type="ECO:0000256" key="2">
    <source>
        <dbReference type="ARBA" id="ARBA00022448"/>
    </source>
</evidence>
<comment type="similarity">
    <text evidence="7">Belongs to the binding-protein-dependent transport system permease family.</text>
</comment>
<dbReference type="PANTHER" id="PTHR43744">
    <property type="entry name" value="ABC TRANSPORTER PERMEASE PROTEIN MG189-RELATED-RELATED"/>
    <property type="match status" value="1"/>
</dbReference>
<dbReference type="GO" id="GO:0055085">
    <property type="term" value="P:transmembrane transport"/>
    <property type="evidence" value="ECO:0007669"/>
    <property type="project" value="InterPro"/>
</dbReference>
<dbReference type="PANTHER" id="PTHR43744:SF3">
    <property type="entry name" value="LACTOSE TRANSPORT SYSTEM PERMEASE PROTEIN LACG"/>
    <property type="match status" value="1"/>
</dbReference>
<dbReference type="InterPro" id="IPR035906">
    <property type="entry name" value="MetI-like_sf"/>
</dbReference>
<dbReference type="Proteomes" id="UP000288943">
    <property type="component" value="Chromosome"/>
</dbReference>
<evidence type="ECO:0000313" key="10">
    <source>
        <dbReference type="EMBL" id="QAV20793.1"/>
    </source>
</evidence>
<proteinExistence type="inferred from homology"/>